<dbReference type="InterPro" id="IPR051274">
    <property type="entry name" value="3-5_Exoribonuclease"/>
</dbReference>
<proteinExistence type="predicted"/>
<feature type="compositionally biased region" description="Basic and acidic residues" evidence="7">
    <location>
        <begin position="20"/>
        <end position="32"/>
    </location>
</feature>
<keyword evidence="10" id="KW-1185">Reference proteome</keyword>
<feature type="region of interest" description="Disordered" evidence="7">
    <location>
        <begin position="20"/>
        <end position="80"/>
    </location>
</feature>
<comment type="caution">
    <text evidence="9">The sequence shown here is derived from an EMBL/GenBank/DDBJ whole genome shotgun (WGS) entry which is preliminary data.</text>
</comment>
<dbReference type="SUPFAM" id="SSF53098">
    <property type="entry name" value="Ribonuclease H-like"/>
    <property type="match status" value="1"/>
</dbReference>
<dbReference type="Gene3D" id="1.10.720.30">
    <property type="entry name" value="SAP domain"/>
    <property type="match status" value="1"/>
</dbReference>
<keyword evidence="4" id="KW-0378">Hydrolase</keyword>
<dbReference type="GO" id="GO:0005737">
    <property type="term" value="C:cytoplasm"/>
    <property type="evidence" value="ECO:0007669"/>
    <property type="project" value="UniProtKB-SubCell"/>
</dbReference>
<dbReference type="Pfam" id="PF00929">
    <property type="entry name" value="RNase_T"/>
    <property type="match status" value="1"/>
</dbReference>
<keyword evidence="5" id="KW-0269">Exonuclease</keyword>
<reference evidence="9 10" key="1">
    <citation type="submission" date="2020-12" db="EMBL/GenBank/DDBJ databases">
        <title>Metabolic potential, ecology and presence of endohyphal bacteria is reflected in genomic diversity of Mucoromycotina.</title>
        <authorList>
            <person name="Muszewska A."/>
            <person name="Okrasinska A."/>
            <person name="Steczkiewicz K."/>
            <person name="Drgas O."/>
            <person name="Orlowska M."/>
            <person name="Perlinska-Lenart U."/>
            <person name="Aleksandrzak-Piekarczyk T."/>
            <person name="Szatraj K."/>
            <person name="Zielenkiewicz U."/>
            <person name="Pilsyk S."/>
            <person name="Malc E."/>
            <person name="Mieczkowski P."/>
            <person name="Kruszewska J.S."/>
            <person name="Biernat P."/>
            <person name="Pawlowska J."/>
        </authorList>
    </citation>
    <scope>NUCLEOTIDE SEQUENCE [LARGE SCALE GENOMIC DNA]</scope>
    <source>
        <strain evidence="9 10">CBS 142.35</strain>
    </source>
</reference>
<dbReference type="PROSITE" id="PS50800">
    <property type="entry name" value="SAP"/>
    <property type="match status" value="1"/>
</dbReference>
<evidence type="ECO:0000256" key="3">
    <source>
        <dbReference type="ARBA" id="ARBA00022722"/>
    </source>
</evidence>
<dbReference type="Gene3D" id="3.30.420.10">
    <property type="entry name" value="Ribonuclease H-like superfamily/Ribonuclease H"/>
    <property type="match status" value="1"/>
</dbReference>
<evidence type="ECO:0000313" key="10">
    <source>
        <dbReference type="Proteomes" id="UP000646827"/>
    </source>
</evidence>
<dbReference type="GO" id="GO:0031047">
    <property type="term" value="P:regulatory ncRNA-mediated gene silencing"/>
    <property type="evidence" value="ECO:0007669"/>
    <property type="project" value="UniProtKB-KW"/>
</dbReference>
<keyword evidence="2" id="KW-0963">Cytoplasm</keyword>
<gene>
    <name evidence="9" type="ORF">INT45_007751</name>
</gene>
<comment type="subcellular location">
    <subcellularLocation>
        <location evidence="1">Cytoplasm</location>
    </subcellularLocation>
</comment>
<evidence type="ECO:0000256" key="2">
    <source>
        <dbReference type="ARBA" id="ARBA00022490"/>
    </source>
</evidence>
<keyword evidence="3" id="KW-0540">Nuclease</keyword>
<dbReference type="OrthoDB" id="448399at2759"/>
<dbReference type="InterPro" id="IPR013520">
    <property type="entry name" value="Ribonucl_H"/>
</dbReference>
<dbReference type="InterPro" id="IPR036361">
    <property type="entry name" value="SAP_dom_sf"/>
</dbReference>
<dbReference type="InterPro" id="IPR003034">
    <property type="entry name" value="SAP_dom"/>
</dbReference>
<evidence type="ECO:0000256" key="7">
    <source>
        <dbReference type="SAM" id="MobiDB-lite"/>
    </source>
</evidence>
<feature type="compositionally biased region" description="Basic and acidic residues" evidence="7">
    <location>
        <begin position="46"/>
        <end position="59"/>
    </location>
</feature>
<dbReference type="InterPro" id="IPR012337">
    <property type="entry name" value="RNaseH-like_sf"/>
</dbReference>
<dbReference type="PANTHER" id="PTHR23044:SF61">
    <property type="entry name" value="3'-5' EXORIBONUCLEASE 1-RELATED"/>
    <property type="match status" value="1"/>
</dbReference>
<dbReference type="Proteomes" id="UP000646827">
    <property type="component" value="Unassembled WGS sequence"/>
</dbReference>
<dbReference type="GO" id="GO:0000175">
    <property type="term" value="F:3'-5'-RNA exonuclease activity"/>
    <property type="evidence" value="ECO:0007669"/>
    <property type="project" value="InterPro"/>
</dbReference>
<dbReference type="InterPro" id="IPR047201">
    <property type="entry name" value="ERI-1_3'hExo-like"/>
</dbReference>
<accession>A0A8H7S093</accession>
<keyword evidence="6" id="KW-0943">RNA-mediated gene silencing</keyword>
<dbReference type="InterPro" id="IPR036397">
    <property type="entry name" value="RNaseH_sf"/>
</dbReference>
<evidence type="ECO:0000256" key="5">
    <source>
        <dbReference type="ARBA" id="ARBA00022839"/>
    </source>
</evidence>
<dbReference type="GO" id="GO:0003676">
    <property type="term" value="F:nucleic acid binding"/>
    <property type="evidence" value="ECO:0007669"/>
    <property type="project" value="InterPro"/>
</dbReference>
<feature type="compositionally biased region" description="Basic residues" evidence="7">
    <location>
        <begin position="33"/>
        <end position="45"/>
    </location>
</feature>
<evidence type="ECO:0000256" key="6">
    <source>
        <dbReference type="ARBA" id="ARBA00023158"/>
    </source>
</evidence>
<evidence type="ECO:0000256" key="4">
    <source>
        <dbReference type="ARBA" id="ARBA00022801"/>
    </source>
</evidence>
<protein>
    <recommendedName>
        <fullName evidence="8">SAP domain-containing protein</fullName>
    </recommendedName>
</protein>
<dbReference type="Pfam" id="PF02037">
    <property type="entry name" value="SAP"/>
    <property type="match status" value="1"/>
</dbReference>
<name>A0A8H7S093_9FUNG</name>
<sequence length="298" mass="35054">MESESVSTPTTTVESLRKALGELGLDTRGHKPELKKRLRKAKKKLAKEEQDDTNKKSETDTITTITDSLKNSEKVKEEEEEKEFQKQPFDYYLFFDVEATCEEGGSFEYPNEIIEFPIVLVDGRTFEIVDEFRSYVKPETNPILSEYCIKLTGIDQETVDKSPTFIEVLNLFQEFLAKHSLFRKKSAVFVTDGPFDIRDFITKQCTHSDIERPNYFKLPWVNLRKMYREFYGHKQGMNITKMLETLNMTFDGRQHSGLDDAKNLYRIAQRMRQDGCLFKTNMYWDKPKRRKGLGRKRR</sequence>
<feature type="domain" description="SAP" evidence="8">
    <location>
        <begin position="8"/>
        <end position="42"/>
    </location>
</feature>
<dbReference type="PANTHER" id="PTHR23044">
    <property type="entry name" value="3'-5' EXONUCLEASE ERI1-RELATED"/>
    <property type="match status" value="1"/>
</dbReference>
<evidence type="ECO:0000259" key="8">
    <source>
        <dbReference type="PROSITE" id="PS50800"/>
    </source>
</evidence>
<evidence type="ECO:0000313" key="9">
    <source>
        <dbReference type="EMBL" id="KAG2221174.1"/>
    </source>
</evidence>
<dbReference type="CDD" id="cd06133">
    <property type="entry name" value="ERI-1_3'hExo_like"/>
    <property type="match status" value="1"/>
</dbReference>
<evidence type="ECO:0000256" key="1">
    <source>
        <dbReference type="ARBA" id="ARBA00004496"/>
    </source>
</evidence>
<dbReference type="AlphaFoldDB" id="A0A8H7S093"/>
<dbReference type="SMART" id="SM00479">
    <property type="entry name" value="EXOIII"/>
    <property type="match status" value="1"/>
</dbReference>
<dbReference type="EMBL" id="JAEPRB010000117">
    <property type="protein sequence ID" value="KAG2221174.1"/>
    <property type="molecule type" value="Genomic_DNA"/>
</dbReference>
<organism evidence="9 10">
    <name type="scientific">Circinella minor</name>
    <dbReference type="NCBI Taxonomy" id="1195481"/>
    <lineage>
        <taxon>Eukaryota</taxon>
        <taxon>Fungi</taxon>
        <taxon>Fungi incertae sedis</taxon>
        <taxon>Mucoromycota</taxon>
        <taxon>Mucoromycotina</taxon>
        <taxon>Mucoromycetes</taxon>
        <taxon>Mucorales</taxon>
        <taxon>Lichtheimiaceae</taxon>
        <taxon>Circinella</taxon>
    </lineage>
</organism>